<evidence type="ECO:0000313" key="2">
    <source>
        <dbReference type="Proteomes" id="UP001148737"/>
    </source>
</evidence>
<organism evidence="1 2">
    <name type="scientific">Lecanicillium saksenae</name>
    <dbReference type="NCBI Taxonomy" id="468837"/>
    <lineage>
        <taxon>Eukaryota</taxon>
        <taxon>Fungi</taxon>
        <taxon>Dikarya</taxon>
        <taxon>Ascomycota</taxon>
        <taxon>Pezizomycotina</taxon>
        <taxon>Sordariomycetes</taxon>
        <taxon>Hypocreomycetidae</taxon>
        <taxon>Hypocreales</taxon>
        <taxon>Cordycipitaceae</taxon>
        <taxon>Lecanicillium</taxon>
    </lineage>
</organism>
<comment type="caution">
    <text evidence="1">The sequence shown here is derived from an EMBL/GenBank/DDBJ whole genome shotgun (WGS) entry which is preliminary data.</text>
</comment>
<reference evidence="1" key="1">
    <citation type="submission" date="2022-07" db="EMBL/GenBank/DDBJ databases">
        <title>Genome Sequence of Lecanicillium saksenae.</title>
        <authorList>
            <person name="Buettner E."/>
        </authorList>
    </citation>
    <scope>NUCLEOTIDE SEQUENCE</scope>
    <source>
        <strain evidence="1">VT-O1</strain>
    </source>
</reference>
<dbReference type="Proteomes" id="UP001148737">
    <property type="component" value="Unassembled WGS sequence"/>
</dbReference>
<protein>
    <submittedName>
        <fullName evidence="1">Uncharacterized protein</fullName>
    </submittedName>
</protein>
<keyword evidence="2" id="KW-1185">Reference proteome</keyword>
<dbReference type="EMBL" id="JANAKD010000344">
    <property type="protein sequence ID" value="KAJ3494780.1"/>
    <property type="molecule type" value="Genomic_DNA"/>
</dbReference>
<gene>
    <name evidence="1" type="ORF">NLG97_g3855</name>
</gene>
<proteinExistence type="predicted"/>
<sequence>MKASTVVAATVTTLLSYSESVAAKSLSRSANLVSPNAFEEQGWQHQGCYVDVGRTISDVISSDGGMTNAKCTDFCFKRGFVYAATEYFSECYCGNIVARGAIAAKAEDCDTQCSGNSTEACGGRNRLTLYKTSKVIPPAVNPGIGDWESMGCHVEGSTGRALERQIWSIPGGNMTAPQCMRACDAGGYALAGVEYGRECFCGNELKNWARPATFGGCTKTCSGNLTEYCGGSNRLNLYQNKLRYKPPLTTSLPTPTTTTDIGTTTTPTACPNQPATIAKDWKLDGCYTEGNKVRALSERWYADNEMTLDDCSRFCTGFAYFGLEYGRECYCGNSFKGGAVKTSASECSMICPGGQQCDYCGAGNRLSVYQNAKIDPSGSSSSVTSTSSTYMTSSTSSHTSSGTPSSVSTTITSSLTSSLPITGLNSTTTTSKGVSTSVSNSTLASSSTRVTSTTTVPITTTSLVSSTSISNLSSSATNSSVSTPVPVTNATTSLPLTGTNSTSSTAPLSSETKSTESSLNSTASTAASTPAGTTASATVSSIQSPSSSLSWSNSTTGPLATSGWNTTQTRLPPPPPTGSTSGFPSIEPTVGPSTQHSETPTRSYPGSSASSTGVPPITTVIGTRTVTVYPTNTTAPTSSNATTASSTVSGSSSSPTGNPSLGTSTNPVNSTASPTQASTTAPLGTAGTSSSASSIPQVTGTSSILSTAETTAPTQLSTPVPPFRNTTTGWHFTNTTSLPSSSQNSGTGVTSATSAPLTTGGVPLTTGVPLTSGPSTFATNSSVPLVNSTTTFTAATTPVSSNSTQAPTSSVRFPNTTSVLFPNTSTVLFPNTSTTSTTATFPATSAVLNQTTSVPLNTSSTTTTSPPFLNSTTSFIPTSTSSPPFGNTTTSNTTTAIGSVSTPPFFNTTTASTPLNTSTTSYSSLPVSNSTTSTSPQSTPTPPFLNTTSAGPIPTTSGLPSNSTTQGTVLTTPSASVATNSSSSSSTTSTPTPTSLWPRGWDHFGCWVDGVAGRILDKQLPDSEELTLELCALSCDAAGFTVAGAEYHSQCFCGNHIVNGGAKAKSKAECDTPCSGNSTQSCGGGNRMSIMSLGEPKIQQPPSTIQRVGNWKYEGCYEDNANQTHVFFWQSFFPDVMTPKMCLDKCAEYGYMAAGLEYGQECYCGDPQNIVVKKSIKKDEKECNVPCVGNSSAICGGGNRLSTYFWDAKPFYSWDIPEEGSPKAGSYDFLIGGTNIPLITSQAINGKITFLEKFGTGPPNSTGAYELDLSEIDNWDKAWRTMHVKTDVFCAAGLTLPDKAGRQINIGGWSGASLHGVRLYSPDGTAGVHGKNDWEEDVNTLRLQDGRWYPTAMNMANGSILIIGGEEGSNSAPVPTLEILPYTGSKPLHMDWLERTDPNNLYPFAAVMPSGGILVIYWNEARILDENTFETVKTLPIIPGAVNDPKGGRTYPLEGSSVLLPQHAPYTDPLGVLICGGSTLGLHNALDNCVSTYPDAPSPKWELERMPSPRVMSCMAPLPDGTFVILNGAHHGVAGFGLGVDPNTNALLYDPKKPLGHRITIMANTTVARLYHSEAITLLDGRVLVSGSDPQDGVNPQEYRIETFTPPYLLSGKPRPKFTVKNTDWSYGQKVTVELGGAAVNGDITMSLLGSVASTHGNSMGARTLFPEVSCSGTSCTVTAPPGKYIAPPGWYQFFVLDGGIPAVGVFVRIGGDPAGLGDWPKDDSFTRPGV</sequence>
<evidence type="ECO:0000313" key="1">
    <source>
        <dbReference type="EMBL" id="KAJ3494780.1"/>
    </source>
</evidence>
<name>A0ACC1QZL2_9HYPO</name>
<accession>A0ACC1QZL2</accession>